<proteinExistence type="inferred from homology"/>
<dbReference type="EMBL" id="JZBS01002390">
    <property type="protein sequence ID" value="KKK18937.1"/>
    <property type="molecule type" value="Genomic_DNA"/>
</dbReference>
<comment type="subcellular location">
    <subcellularLocation>
        <location evidence="1">Mitochondrion</location>
    </subcellularLocation>
</comment>
<protein>
    <recommendedName>
        <fullName evidence="3">Altered inheritance of mitochondria protein 9, mitochondrial</fullName>
    </recommendedName>
    <alternativeName>
        <fullName evidence="6">Found in mitochondrial proteome protein 29</fullName>
    </alternativeName>
</protein>
<evidence type="ECO:0000313" key="8">
    <source>
        <dbReference type="EMBL" id="KKK18937.1"/>
    </source>
</evidence>
<keyword evidence="5" id="KW-0496">Mitochondrion</keyword>
<organism evidence="8 9">
    <name type="scientific">Aspergillus rambellii</name>
    <dbReference type="NCBI Taxonomy" id="308745"/>
    <lineage>
        <taxon>Eukaryota</taxon>
        <taxon>Fungi</taxon>
        <taxon>Dikarya</taxon>
        <taxon>Ascomycota</taxon>
        <taxon>Pezizomycotina</taxon>
        <taxon>Eurotiomycetes</taxon>
        <taxon>Eurotiomycetidae</taxon>
        <taxon>Eurotiales</taxon>
        <taxon>Aspergillaceae</taxon>
        <taxon>Aspergillus</taxon>
        <taxon>Aspergillus subgen. Nidulantes</taxon>
    </lineage>
</organism>
<evidence type="ECO:0000256" key="6">
    <source>
        <dbReference type="ARBA" id="ARBA00031849"/>
    </source>
</evidence>
<dbReference type="Gene3D" id="3.90.1200.10">
    <property type="match status" value="1"/>
</dbReference>
<evidence type="ECO:0000256" key="4">
    <source>
        <dbReference type="ARBA" id="ARBA00022946"/>
    </source>
</evidence>
<sequence length="390" mass="44712">MEKVPGVQVFKKWDEMGEPNRISLIKRLTQWERELSEIWFPASGNLYYKSALSEMETVPLDSSIDPAGEFCIGPSCDPSWLLQPGQSLTDIHCGPWKTLRDMGESLIDRSRFRVGHHSNVQLPSFLNSSTEDHYSLLQMTKAVLPAIANSAKLLDKAQPILWHPDLHMGNIFVSENDPGIVTGIIDWQNSSVSPAFLQGQWPVFLLPPEGYQLGHIMPGLPAGFENMDDDEKEIALYNKAKATWTKAYEAASFLNNRKAWQGMQVIPELKEIFRRCGGTWDEGVLPLREVLIEIFLNPRDLGLPDGSLPLHFTDEQLARHKRQFTIYQEWHEMRKFIKEMLDTDDEGWIPPGRDLDEMKSRNKILFQYYVTKAQTPPEEVKSMWPFPLDT</sequence>
<gene>
    <name evidence="8" type="ORF">ARAM_005611</name>
</gene>
<evidence type="ECO:0000259" key="7">
    <source>
        <dbReference type="Pfam" id="PF01636"/>
    </source>
</evidence>
<feature type="domain" description="Aminoglycoside phosphotransferase" evidence="7">
    <location>
        <begin position="89"/>
        <end position="195"/>
    </location>
</feature>
<dbReference type="PANTHER" id="PTHR36091">
    <property type="entry name" value="ALTERED INHERITANCE OF MITOCHONDRIA PROTEIN 9, MITOCHONDRIAL"/>
    <property type="match status" value="1"/>
</dbReference>
<dbReference type="AlphaFoldDB" id="A0A0F8X5S2"/>
<dbReference type="InterPro" id="IPR051035">
    <property type="entry name" value="Mito_inheritance_9"/>
</dbReference>
<dbReference type="STRING" id="308745.A0A0F8X5S2"/>
<evidence type="ECO:0000256" key="2">
    <source>
        <dbReference type="ARBA" id="ARBA00005543"/>
    </source>
</evidence>
<comment type="similarity">
    <text evidence="2">Belongs to the AIM9 family.</text>
</comment>
<evidence type="ECO:0000256" key="3">
    <source>
        <dbReference type="ARBA" id="ARBA00016197"/>
    </source>
</evidence>
<dbReference type="Pfam" id="PF01636">
    <property type="entry name" value="APH"/>
    <property type="match status" value="1"/>
</dbReference>
<dbReference type="PANTHER" id="PTHR36091:SF1">
    <property type="entry name" value="ALTERED INHERITANCE OF MITOCHONDRIA PROTEIN 9, MITOCHONDRIAL"/>
    <property type="match status" value="1"/>
</dbReference>
<comment type="caution">
    <text evidence="8">The sequence shown here is derived from an EMBL/GenBank/DDBJ whole genome shotgun (WGS) entry which is preliminary data.</text>
</comment>
<accession>A0A0F8X5S2</accession>
<dbReference type="InterPro" id="IPR011009">
    <property type="entry name" value="Kinase-like_dom_sf"/>
</dbReference>
<dbReference type="InterPro" id="IPR002575">
    <property type="entry name" value="Aminoglycoside_PTrfase"/>
</dbReference>
<evidence type="ECO:0000313" key="9">
    <source>
        <dbReference type="Proteomes" id="UP000034291"/>
    </source>
</evidence>
<evidence type="ECO:0000256" key="5">
    <source>
        <dbReference type="ARBA" id="ARBA00023128"/>
    </source>
</evidence>
<reference evidence="8 9" key="1">
    <citation type="submission" date="2015-02" db="EMBL/GenBank/DDBJ databases">
        <title>Draft Genome Sequences of Two Closely-Related Aflatoxigenic Aspergillus Species Obtained from the Cote d'Ivoire.</title>
        <authorList>
            <person name="Moore G.G."/>
            <person name="Beltz S.B."/>
            <person name="Mack B.M."/>
        </authorList>
    </citation>
    <scope>NUCLEOTIDE SEQUENCE [LARGE SCALE GENOMIC DNA]</scope>
    <source>
        <strain evidence="8 9">SRRC1468</strain>
    </source>
</reference>
<name>A0A0F8X5S2_9EURO</name>
<dbReference type="GO" id="GO:0005739">
    <property type="term" value="C:mitochondrion"/>
    <property type="evidence" value="ECO:0007669"/>
    <property type="project" value="UniProtKB-SubCell"/>
</dbReference>
<evidence type="ECO:0000256" key="1">
    <source>
        <dbReference type="ARBA" id="ARBA00004173"/>
    </source>
</evidence>
<dbReference type="OrthoDB" id="2906425at2759"/>
<keyword evidence="4" id="KW-0809">Transit peptide</keyword>
<dbReference type="SUPFAM" id="SSF56112">
    <property type="entry name" value="Protein kinase-like (PK-like)"/>
    <property type="match status" value="1"/>
</dbReference>
<dbReference type="Proteomes" id="UP000034291">
    <property type="component" value="Unassembled WGS sequence"/>
</dbReference>
<keyword evidence="9" id="KW-1185">Reference proteome</keyword>